<dbReference type="InterPro" id="IPR032466">
    <property type="entry name" value="Metal_Hydrolase"/>
</dbReference>
<accession>A0A6J7LRG1</accession>
<dbReference type="EMBL" id="CAEZYF010000017">
    <property type="protein sequence ID" value="CAB4734818.1"/>
    <property type="molecule type" value="Genomic_DNA"/>
</dbReference>
<protein>
    <submittedName>
        <fullName evidence="7">Unannotated protein</fullName>
    </submittedName>
</protein>
<dbReference type="InterPro" id="IPR006680">
    <property type="entry name" value="Amidohydro-rel"/>
</dbReference>
<dbReference type="AlphaFoldDB" id="A0A6J7LRG1"/>
<keyword evidence="1" id="KW-0456">Lyase</keyword>
<evidence type="ECO:0000256" key="1">
    <source>
        <dbReference type="ARBA" id="ARBA00023239"/>
    </source>
</evidence>
<dbReference type="InterPro" id="IPR032465">
    <property type="entry name" value="ACMSD"/>
</dbReference>
<dbReference type="PANTHER" id="PTHR21240">
    <property type="entry name" value="2-AMINO-3-CARBOXYLMUCONATE-6-SEMIALDEHYDE DECARBOXYLASE"/>
    <property type="match status" value="1"/>
</dbReference>
<proteinExistence type="predicted"/>
<evidence type="ECO:0000313" key="3">
    <source>
        <dbReference type="EMBL" id="CAB4364843.1"/>
    </source>
</evidence>
<dbReference type="GO" id="GO:0016831">
    <property type="term" value="F:carboxy-lyase activity"/>
    <property type="evidence" value="ECO:0007669"/>
    <property type="project" value="InterPro"/>
</dbReference>
<reference evidence="7" key="1">
    <citation type="submission" date="2020-05" db="EMBL/GenBank/DDBJ databases">
        <authorList>
            <person name="Chiriac C."/>
            <person name="Salcher M."/>
            <person name="Ghai R."/>
            <person name="Kavagutti S V."/>
        </authorList>
    </citation>
    <scope>NUCLEOTIDE SEQUENCE</scope>
</reference>
<evidence type="ECO:0000313" key="5">
    <source>
        <dbReference type="EMBL" id="CAB4821935.1"/>
    </source>
</evidence>
<dbReference type="SUPFAM" id="SSF51556">
    <property type="entry name" value="Metallo-dependent hydrolases"/>
    <property type="match status" value="1"/>
</dbReference>
<evidence type="ECO:0000313" key="6">
    <source>
        <dbReference type="EMBL" id="CAB4947247.1"/>
    </source>
</evidence>
<name>A0A6J7LRG1_9ZZZZ</name>
<dbReference type="EMBL" id="CAFBOL010000002">
    <property type="protein sequence ID" value="CAB4971041.1"/>
    <property type="molecule type" value="Genomic_DNA"/>
</dbReference>
<dbReference type="Pfam" id="PF04909">
    <property type="entry name" value="Amidohydro_2"/>
    <property type="match status" value="1"/>
</dbReference>
<dbReference type="PANTHER" id="PTHR21240:SF28">
    <property type="entry name" value="ISO-OROTATE DECARBOXYLASE (EUROFUNG)"/>
    <property type="match status" value="1"/>
</dbReference>
<gene>
    <name evidence="4" type="ORF">UFOPK2656_02414</name>
    <name evidence="5" type="ORF">UFOPK3099_01436</name>
    <name evidence="6" type="ORF">UFOPK3651_02604</name>
    <name evidence="7" type="ORF">UFOPK3931_00115</name>
    <name evidence="3" type="ORF">UFOPK4189_02601</name>
</gene>
<dbReference type="EMBL" id="CAESGF010000019">
    <property type="protein sequence ID" value="CAB4364843.1"/>
    <property type="molecule type" value="Genomic_DNA"/>
</dbReference>
<dbReference type="GO" id="GO:0016787">
    <property type="term" value="F:hydrolase activity"/>
    <property type="evidence" value="ECO:0007669"/>
    <property type="project" value="InterPro"/>
</dbReference>
<dbReference type="EMBL" id="CAFAAV010000103">
    <property type="protein sequence ID" value="CAB4821935.1"/>
    <property type="molecule type" value="Genomic_DNA"/>
</dbReference>
<evidence type="ECO:0000259" key="2">
    <source>
        <dbReference type="Pfam" id="PF04909"/>
    </source>
</evidence>
<sequence length="376" mass="41987">MPLQDDVQIVSVDDHVIESPNVFKDRLPAKFVDRGPQMTRTDQGHDVWVYDGVPHPTIGLNAVAGKDRHDYGMEPTAYTDMRLGCYSVKERLQDMDTEGVHAQLCFPSFPGFAGSTFYRAPDKELAVACVSAWNDWAIDEWCGGMPGRQIPLAILPYWDIDATVAEAERTIAKGVRTFSFCEAPHAIGEPSFHTDHWDPFLALCNEASVPLSIHFGSGGAPAVAPGAPFTAAISLYGLNSQMAMIDLVNTRLFEKFPNLKFALSEGGIGWMPYMLERADYTWDRHRYYTGMDTAKKPSEIFKDHIFGCFIYDDAGIRNIDLIGEDNVMFESDYPHSDSNWPHTRKMLAESLAGVSDEVARKVAEGNARKLYNFPRS</sequence>
<feature type="domain" description="Amidohydrolase-related" evidence="2">
    <location>
        <begin position="83"/>
        <end position="373"/>
    </location>
</feature>
<organism evidence="7">
    <name type="scientific">freshwater metagenome</name>
    <dbReference type="NCBI Taxonomy" id="449393"/>
    <lineage>
        <taxon>unclassified sequences</taxon>
        <taxon>metagenomes</taxon>
        <taxon>ecological metagenomes</taxon>
    </lineage>
</organism>
<evidence type="ECO:0000313" key="4">
    <source>
        <dbReference type="EMBL" id="CAB4734818.1"/>
    </source>
</evidence>
<dbReference type="EMBL" id="CAFBMT010000018">
    <property type="protein sequence ID" value="CAB4947247.1"/>
    <property type="molecule type" value="Genomic_DNA"/>
</dbReference>
<dbReference type="Gene3D" id="3.20.20.140">
    <property type="entry name" value="Metal-dependent hydrolases"/>
    <property type="match status" value="1"/>
</dbReference>
<dbReference type="GO" id="GO:0005737">
    <property type="term" value="C:cytoplasm"/>
    <property type="evidence" value="ECO:0007669"/>
    <property type="project" value="TreeGrafter"/>
</dbReference>
<dbReference type="GO" id="GO:0019748">
    <property type="term" value="P:secondary metabolic process"/>
    <property type="evidence" value="ECO:0007669"/>
    <property type="project" value="TreeGrafter"/>
</dbReference>
<evidence type="ECO:0000313" key="7">
    <source>
        <dbReference type="EMBL" id="CAB4971041.1"/>
    </source>
</evidence>